<dbReference type="Proteomes" id="UP001143856">
    <property type="component" value="Unassembled WGS sequence"/>
</dbReference>
<organism evidence="1 2">
    <name type="scientific">Xylaria curta</name>
    <dbReference type="NCBI Taxonomy" id="42375"/>
    <lineage>
        <taxon>Eukaryota</taxon>
        <taxon>Fungi</taxon>
        <taxon>Dikarya</taxon>
        <taxon>Ascomycota</taxon>
        <taxon>Pezizomycotina</taxon>
        <taxon>Sordariomycetes</taxon>
        <taxon>Xylariomycetidae</taxon>
        <taxon>Xylariales</taxon>
        <taxon>Xylariaceae</taxon>
        <taxon>Xylaria</taxon>
    </lineage>
</organism>
<sequence>MSSPIKSVAVVGGSGNLGKATVSELVNAGFTVTVLTREGSTSTFAKGVVSKVVDYSSVESLTSALTGQDALVSTIATAAVGGQQTLVDAAVAAGVRRIIPSEFGINTRFLGKEPIGAILQGKVKTLNYIHEQSKRNPSFTWTGISTGLFFDWGLDHGSIGLDKSTKTATIYDSGNEPYQASNLPHIGKAIAAVLKHPEQTVNRYISIASFNPTQNQALEIAEKLTGEKWTVKHVLTSEEQQIGAEKLSKGDYSAFSNFLRRRVYGDGAGLAVQGPDNALDLLGLEGEDLEGSLRAWLVKIKKLNADGKLGRNG</sequence>
<accession>A0ACC1MX02</accession>
<name>A0ACC1MX02_9PEZI</name>
<comment type="caution">
    <text evidence="1">The sequence shown here is derived from an EMBL/GenBank/DDBJ whole genome shotgun (WGS) entry which is preliminary data.</text>
</comment>
<evidence type="ECO:0000313" key="1">
    <source>
        <dbReference type="EMBL" id="KAJ2971048.1"/>
    </source>
</evidence>
<keyword evidence="2" id="KW-1185">Reference proteome</keyword>
<gene>
    <name evidence="1" type="ORF">NUW58_g9528</name>
</gene>
<protein>
    <submittedName>
        <fullName evidence="1">Uncharacterized protein</fullName>
    </submittedName>
</protein>
<reference evidence="1" key="1">
    <citation type="submission" date="2022-10" db="EMBL/GenBank/DDBJ databases">
        <title>Genome Sequence of Xylaria curta.</title>
        <authorList>
            <person name="Buettner E."/>
        </authorList>
    </citation>
    <scope>NUCLEOTIDE SEQUENCE</scope>
    <source>
        <strain evidence="1">Babe10</strain>
    </source>
</reference>
<dbReference type="EMBL" id="JAPDGR010003490">
    <property type="protein sequence ID" value="KAJ2971048.1"/>
    <property type="molecule type" value="Genomic_DNA"/>
</dbReference>
<evidence type="ECO:0000313" key="2">
    <source>
        <dbReference type="Proteomes" id="UP001143856"/>
    </source>
</evidence>
<proteinExistence type="predicted"/>